<name>A0A4S3JBT4_9EURO</name>
<accession>A0A4S3JBT4</accession>
<dbReference type="AlphaFoldDB" id="A0A4S3JBT4"/>
<protein>
    <submittedName>
        <fullName evidence="2">Uncharacterized protein</fullName>
    </submittedName>
</protein>
<evidence type="ECO:0000256" key="1">
    <source>
        <dbReference type="SAM" id="MobiDB-lite"/>
    </source>
</evidence>
<reference evidence="2 3" key="1">
    <citation type="submission" date="2019-03" db="EMBL/GenBank/DDBJ databases">
        <title>The genome sequence of a newly discovered highly antifungal drug resistant Aspergillus species, Aspergillus tanneri NIH 1004.</title>
        <authorList>
            <person name="Mounaud S."/>
            <person name="Singh I."/>
            <person name="Joardar V."/>
            <person name="Pakala S."/>
            <person name="Pakala S."/>
            <person name="Venepally P."/>
            <person name="Hoover J."/>
            <person name="Nierman W."/>
            <person name="Chung J."/>
            <person name="Losada L."/>
        </authorList>
    </citation>
    <scope>NUCLEOTIDE SEQUENCE [LARGE SCALE GENOMIC DNA]</scope>
    <source>
        <strain evidence="2 3">NIH1004</strain>
    </source>
</reference>
<dbReference type="VEuPathDB" id="FungiDB:EYZ11_007901"/>
<proteinExistence type="predicted"/>
<organism evidence="2 3">
    <name type="scientific">Aspergillus tanneri</name>
    <dbReference type="NCBI Taxonomy" id="1220188"/>
    <lineage>
        <taxon>Eukaryota</taxon>
        <taxon>Fungi</taxon>
        <taxon>Dikarya</taxon>
        <taxon>Ascomycota</taxon>
        <taxon>Pezizomycotina</taxon>
        <taxon>Eurotiomycetes</taxon>
        <taxon>Eurotiomycetidae</taxon>
        <taxon>Eurotiales</taxon>
        <taxon>Aspergillaceae</taxon>
        <taxon>Aspergillus</taxon>
        <taxon>Aspergillus subgen. Circumdati</taxon>
    </lineage>
</organism>
<dbReference type="Proteomes" id="UP000308092">
    <property type="component" value="Unassembled WGS sequence"/>
</dbReference>
<sequence length="87" mass="9832">MLELDPPTAKVDEKLRFRNVSNQEHPSEHKHPYPGPQNNKDENAEAKSQQFNVCGKYATCELQYFDCPADSMAASNNIAPLKLEKNV</sequence>
<dbReference type="EMBL" id="SOSA01000320">
    <property type="protein sequence ID" value="THC92619.1"/>
    <property type="molecule type" value="Genomic_DNA"/>
</dbReference>
<feature type="region of interest" description="Disordered" evidence="1">
    <location>
        <begin position="1"/>
        <end position="47"/>
    </location>
</feature>
<comment type="caution">
    <text evidence="2">The sequence shown here is derived from an EMBL/GenBank/DDBJ whole genome shotgun (WGS) entry which is preliminary data.</text>
</comment>
<evidence type="ECO:0000313" key="3">
    <source>
        <dbReference type="Proteomes" id="UP000308092"/>
    </source>
</evidence>
<keyword evidence="3" id="KW-1185">Reference proteome</keyword>
<gene>
    <name evidence="2" type="ORF">EYZ11_007901</name>
</gene>
<evidence type="ECO:0000313" key="2">
    <source>
        <dbReference type="EMBL" id="THC92619.1"/>
    </source>
</evidence>